<reference evidence="9 10" key="1">
    <citation type="submission" date="2022-06" db="EMBL/GenBank/DDBJ databases">
        <title>Isolation of gut microbiota from human fecal samples.</title>
        <authorList>
            <person name="Pamer E.G."/>
            <person name="Barat B."/>
            <person name="Waligurski E."/>
            <person name="Medina S."/>
            <person name="Paddock L."/>
            <person name="Mostad J."/>
        </authorList>
    </citation>
    <scope>NUCLEOTIDE SEQUENCE [LARGE SCALE GENOMIC DNA]</scope>
    <source>
        <strain evidence="9 10">DFI.6.1</strain>
    </source>
</reference>
<feature type="domain" description="Integral membrane bound transporter" evidence="8">
    <location>
        <begin position="31"/>
        <end position="153"/>
    </location>
</feature>
<comment type="caution">
    <text evidence="9">The sequence shown here is derived from an EMBL/GenBank/DDBJ whole genome shotgun (WGS) entry which is preliminary data.</text>
</comment>
<dbReference type="InterPro" id="IPR049453">
    <property type="entry name" value="Memb_transporter_dom"/>
</dbReference>
<name>A0ABT1SM04_9FIRM</name>
<feature type="transmembrane region" description="Helical" evidence="7">
    <location>
        <begin position="86"/>
        <end position="104"/>
    </location>
</feature>
<evidence type="ECO:0000313" key="9">
    <source>
        <dbReference type="EMBL" id="MCQ5122247.1"/>
    </source>
</evidence>
<keyword evidence="2" id="KW-1003">Cell membrane</keyword>
<dbReference type="Pfam" id="PF13515">
    <property type="entry name" value="FUSC_2"/>
    <property type="match status" value="1"/>
</dbReference>
<feature type="transmembrane region" description="Helical" evidence="7">
    <location>
        <begin position="60"/>
        <end position="80"/>
    </location>
</feature>
<dbReference type="Gene3D" id="3.40.50.1000">
    <property type="entry name" value="HAD superfamily/HAD-like"/>
    <property type="match status" value="1"/>
</dbReference>
<dbReference type="RefSeq" id="WP_256198114.1">
    <property type="nucleotide sequence ID" value="NZ_JANGCH010000011.1"/>
</dbReference>
<keyword evidence="10" id="KW-1185">Reference proteome</keyword>
<feature type="transmembrane region" description="Helical" evidence="7">
    <location>
        <begin position="140"/>
        <end position="158"/>
    </location>
</feature>
<dbReference type="InterPro" id="IPR036412">
    <property type="entry name" value="HAD-like_sf"/>
</dbReference>
<accession>A0ABT1SM04</accession>
<comment type="similarity">
    <text evidence="6">Belongs to the YccS/YhfK family.</text>
</comment>
<evidence type="ECO:0000256" key="3">
    <source>
        <dbReference type="ARBA" id="ARBA00022692"/>
    </source>
</evidence>
<proteinExistence type="inferred from homology"/>
<sequence>MAVQRIGMRIIKSALAVFLCLMLNLFRSGEGIVFYSCIAAVLCIQKDVSSSTTVACNRLIGTLHGGLIGLLGLLVIQNTAIKEMEVLRYLFISVMIVVVIYTTLLIKQGQVSYFACVVFLSICVSHGLDENPFLFAWNRILDTCIGILVALFVNRMALPFHRASKRLYLFDLETLLDENKQLDRYALIKLKHFRERGGALACYCNELPRFAALSHLHFPTAHPIICLHGAFAYDQIQRRYLFGNRIAACAIQEILTVLDAADCFTFSLKQDLLYVSYAFPSDASAIYIKQLHHLPDVVFVEGEVREAPFLLVKIGSKEELEAALVKLDALLSKHHVRGVIERWEDRYVLAIMDEKSTLNYYVRKYCEQMRYEETIAFTMNGEGQIDAHRHYVRKEEPLRTYLRRLFHDVRRRKS</sequence>
<protein>
    <submittedName>
        <fullName evidence="9">FUSC family protein</fullName>
    </submittedName>
</protein>
<evidence type="ECO:0000256" key="6">
    <source>
        <dbReference type="ARBA" id="ARBA00043993"/>
    </source>
</evidence>
<dbReference type="Proteomes" id="UP001524435">
    <property type="component" value="Unassembled WGS sequence"/>
</dbReference>
<keyword evidence="4 7" id="KW-1133">Transmembrane helix</keyword>
<evidence type="ECO:0000256" key="2">
    <source>
        <dbReference type="ARBA" id="ARBA00022475"/>
    </source>
</evidence>
<evidence type="ECO:0000256" key="5">
    <source>
        <dbReference type="ARBA" id="ARBA00023136"/>
    </source>
</evidence>
<dbReference type="SUPFAM" id="SSF56784">
    <property type="entry name" value="HAD-like"/>
    <property type="match status" value="1"/>
</dbReference>
<keyword evidence="5 7" id="KW-0472">Membrane</keyword>
<dbReference type="InterPro" id="IPR023214">
    <property type="entry name" value="HAD_sf"/>
</dbReference>
<evidence type="ECO:0000259" key="8">
    <source>
        <dbReference type="Pfam" id="PF13515"/>
    </source>
</evidence>
<dbReference type="PANTHER" id="PTHR30509:SF9">
    <property type="entry name" value="MULTIDRUG RESISTANCE PROTEIN MDTO"/>
    <property type="match status" value="1"/>
</dbReference>
<dbReference type="PANTHER" id="PTHR30509">
    <property type="entry name" value="P-HYDROXYBENZOIC ACID EFFLUX PUMP SUBUNIT-RELATED"/>
    <property type="match status" value="1"/>
</dbReference>
<gene>
    <name evidence="9" type="ORF">NE663_08250</name>
</gene>
<organism evidence="9 10">
    <name type="scientific">Massilicoli timonensis</name>
    <dbReference type="NCBI Taxonomy" id="2015901"/>
    <lineage>
        <taxon>Bacteria</taxon>
        <taxon>Bacillati</taxon>
        <taxon>Bacillota</taxon>
        <taxon>Erysipelotrichia</taxon>
        <taxon>Erysipelotrichales</taxon>
        <taxon>Erysipelotrichaceae</taxon>
        <taxon>Massilicoli</taxon>
    </lineage>
</organism>
<dbReference type="Gene3D" id="3.30.1240.10">
    <property type="match status" value="1"/>
</dbReference>
<feature type="transmembrane region" description="Helical" evidence="7">
    <location>
        <begin position="7"/>
        <end position="26"/>
    </location>
</feature>
<evidence type="ECO:0000256" key="4">
    <source>
        <dbReference type="ARBA" id="ARBA00022989"/>
    </source>
</evidence>
<evidence type="ECO:0000256" key="1">
    <source>
        <dbReference type="ARBA" id="ARBA00004651"/>
    </source>
</evidence>
<keyword evidence="3 7" id="KW-0812">Transmembrane</keyword>
<evidence type="ECO:0000256" key="7">
    <source>
        <dbReference type="SAM" id="Phobius"/>
    </source>
</evidence>
<dbReference type="EMBL" id="JANGCH010000011">
    <property type="protein sequence ID" value="MCQ5122247.1"/>
    <property type="molecule type" value="Genomic_DNA"/>
</dbReference>
<evidence type="ECO:0000313" key="10">
    <source>
        <dbReference type="Proteomes" id="UP001524435"/>
    </source>
</evidence>
<comment type="subcellular location">
    <subcellularLocation>
        <location evidence="1">Cell membrane</location>
        <topology evidence="1">Multi-pass membrane protein</topology>
    </subcellularLocation>
</comment>
<feature type="transmembrane region" description="Helical" evidence="7">
    <location>
        <begin position="111"/>
        <end position="128"/>
    </location>
</feature>